<comment type="pathway">
    <text evidence="2 13">Energy metabolism; oxidative phosphorylation.</text>
</comment>
<dbReference type="SUPFAM" id="SSF48479">
    <property type="entry name" value="Cytochrome c oxidase subunit E"/>
    <property type="match status" value="1"/>
</dbReference>
<keyword evidence="11 13" id="KW-0472">Membrane</keyword>
<dbReference type="CDD" id="cd00923">
    <property type="entry name" value="Cyt_c_Oxidase_Va"/>
    <property type="match status" value="1"/>
</dbReference>
<dbReference type="PANTHER" id="PTHR14200:SF11">
    <property type="entry name" value="CYTOCHROME C OXIDASE SUBUNIT 5A, MITOCHONDRIAL"/>
    <property type="match status" value="1"/>
</dbReference>
<dbReference type="GO" id="GO:0006123">
    <property type="term" value="P:mitochondrial electron transport, cytochrome c to oxygen"/>
    <property type="evidence" value="ECO:0007669"/>
    <property type="project" value="UniProtKB-UniRule"/>
</dbReference>
<keyword evidence="10 13" id="KW-0496">Mitochondrion</keyword>
<organism evidence="14">
    <name type="scientific">Phallusia mammillata</name>
    <dbReference type="NCBI Taxonomy" id="59560"/>
    <lineage>
        <taxon>Eukaryota</taxon>
        <taxon>Metazoa</taxon>
        <taxon>Chordata</taxon>
        <taxon>Tunicata</taxon>
        <taxon>Ascidiacea</taxon>
        <taxon>Phlebobranchia</taxon>
        <taxon>Ascidiidae</taxon>
        <taxon>Phallusia</taxon>
    </lineage>
</organism>
<keyword evidence="9 13" id="KW-0408">Iron</keyword>
<evidence type="ECO:0000256" key="10">
    <source>
        <dbReference type="ARBA" id="ARBA00023128"/>
    </source>
</evidence>
<evidence type="ECO:0000256" key="4">
    <source>
        <dbReference type="ARBA" id="ARBA00021968"/>
    </source>
</evidence>
<evidence type="ECO:0000256" key="9">
    <source>
        <dbReference type="ARBA" id="ARBA00023004"/>
    </source>
</evidence>
<proteinExistence type="evidence at transcript level"/>
<evidence type="ECO:0000256" key="2">
    <source>
        <dbReference type="ARBA" id="ARBA00004673"/>
    </source>
</evidence>
<evidence type="ECO:0000256" key="8">
    <source>
        <dbReference type="ARBA" id="ARBA00022946"/>
    </source>
</evidence>
<reference evidence="14" key="1">
    <citation type="submission" date="2020-04" db="EMBL/GenBank/DDBJ databases">
        <authorList>
            <person name="Neveu A P."/>
        </authorList>
    </citation>
    <scope>NUCLEOTIDE SEQUENCE</scope>
    <source>
        <tissue evidence="14">Whole embryo</tissue>
    </source>
</reference>
<keyword evidence="7 13" id="KW-0999">Mitochondrion inner membrane</keyword>
<comment type="similarity">
    <text evidence="3 13">Belongs to the cytochrome c oxidase subunit 5A family.</text>
</comment>
<evidence type="ECO:0000256" key="1">
    <source>
        <dbReference type="ARBA" id="ARBA00004443"/>
    </source>
</evidence>
<dbReference type="GO" id="GO:0046872">
    <property type="term" value="F:metal ion binding"/>
    <property type="evidence" value="ECO:0007669"/>
    <property type="project" value="UniProtKB-UniRule"/>
</dbReference>
<comment type="subunit">
    <text evidence="13">Component of the cytochrome c oxidase (complex IV, CIV), a multisubunit enzyme composed of a catalytic core of 3 subunits and several supernumerary subunits. The complex exists as a monomer or a dimer and forms supercomplexes (SCs) in the inner mitochondrial membrane with ubiquinol-cytochrome c oxidoreductase (cytochrome b-c1 complex, complex III, CIII).</text>
</comment>
<comment type="subcellular location">
    <subcellularLocation>
        <location evidence="1 13">Mitochondrion inner membrane</location>
        <topology evidence="1 13">Peripheral membrane protein</topology>
        <orientation evidence="1 13">Matrix side</orientation>
    </subcellularLocation>
</comment>
<keyword evidence="6 13" id="KW-0479">Metal-binding</keyword>
<evidence type="ECO:0000256" key="11">
    <source>
        <dbReference type="ARBA" id="ARBA00023136"/>
    </source>
</evidence>
<comment type="function">
    <text evidence="13">Component of the cytochrome c oxidase, the last enzyme in the mitochondrial electron transport chain which drives oxidative phosphorylation. The respiratory chain contains 3 multisubunit complexes succinate dehydrogenase (complex II, CII), ubiquinol-cytochrome c oxidoreductase (cytochrome b-c1 complex, complex III, CIII) and cytochrome c oxidase (complex IV, CIV), that cooperate to transfer electrons derived from NADH and succinate to molecular oxygen, creating an electrochemical gradient over the inner membrane that drives transmembrane transport and the ATP synthase. Cytochrome c oxidase is the component of the respiratory chain that catalyzes the reduction of oxygen to water. Electrons originating from reduced cytochrome c in the intermembrane space (IMS) are transferred via the dinuclear copper A center (CU(A)) of subunit 2 and heme A of subunit 1 to the active site in subunit 1, a binuclear center (BNC) formed by heme A3 and copper B (CU(B)). The BNC reduces molecular oxygen to 2 water molecules using 4 electrons from cytochrome c in the IMS and 4 protons from the mitochondrial matrix.</text>
</comment>
<protein>
    <recommendedName>
        <fullName evidence="4 13">Cytochrome c oxidase subunit 5A, mitochondrial</fullName>
    </recommendedName>
    <alternativeName>
        <fullName evidence="12 13">Cytochrome c oxidase polypeptide Va</fullName>
    </alternativeName>
</protein>
<dbReference type="EMBL" id="LR784136">
    <property type="protein sequence ID" value="CAB3233217.1"/>
    <property type="molecule type" value="mRNA"/>
</dbReference>
<evidence type="ECO:0000256" key="5">
    <source>
        <dbReference type="ARBA" id="ARBA00022617"/>
    </source>
</evidence>
<dbReference type="Gene3D" id="1.25.40.40">
    <property type="entry name" value="Cytochrome c oxidase, subunit Va/VI"/>
    <property type="match status" value="1"/>
</dbReference>
<dbReference type="Pfam" id="PF02284">
    <property type="entry name" value="COX5A"/>
    <property type="match status" value="1"/>
</dbReference>
<keyword evidence="8 13" id="KW-0809">Transit peptide</keyword>
<dbReference type="GO" id="GO:0045277">
    <property type="term" value="C:respiratory chain complex IV"/>
    <property type="evidence" value="ECO:0007669"/>
    <property type="project" value="UniProtKB-UniRule"/>
</dbReference>
<sequence length="147" mass="16783">MFRSAFRLVQTTARTVQVASRSQIKPFAVPVVRKFSDSALITPEEENAAFIAAFENKDMDAFDFKIAYMNLHSHDAVPEPAVIQAALYACRRLNHLPFAIRVLELVRIKCESRQDIYDYLMQELQPTLDDLGLKTVEGYGLHEVSEY</sequence>
<dbReference type="AlphaFoldDB" id="A0A6F9DAI1"/>
<name>A0A6F9DAI1_9ASCI</name>
<evidence type="ECO:0000313" key="14">
    <source>
        <dbReference type="EMBL" id="CAB3233217.1"/>
    </source>
</evidence>
<dbReference type="PANTHER" id="PTHR14200">
    <property type="entry name" value="CYTOCHROME C OXIDASE POLYPEPTIDE"/>
    <property type="match status" value="1"/>
</dbReference>
<gene>
    <name evidence="14" type="primary">Cox5a</name>
</gene>
<evidence type="ECO:0000256" key="13">
    <source>
        <dbReference type="RuleBase" id="RU368103"/>
    </source>
</evidence>
<evidence type="ECO:0000256" key="3">
    <source>
        <dbReference type="ARBA" id="ARBA00007972"/>
    </source>
</evidence>
<dbReference type="InterPro" id="IPR003204">
    <property type="entry name" value="Cyt_c_oxidase_su5A/6"/>
</dbReference>
<evidence type="ECO:0000256" key="12">
    <source>
        <dbReference type="ARBA" id="ARBA00031049"/>
    </source>
</evidence>
<evidence type="ECO:0000256" key="7">
    <source>
        <dbReference type="ARBA" id="ARBA00022792"/>
    </source>
</evidence>
<keyword evidence="5 13" id="KW-0349">Heme</keyword>
<accession>A0A6F9DAI1</accession>
<dbReference type="GO" id="GO:0005743">
    <property type="term" value="C:mitochondrial inner membrane"/>
    <property type="evidence" value="ECO:0007669"/>
    <property type="project" value="UniProtKB-SubCell"/>
</dbReference>
<evidence type="ECO:0000256" key="6">
    <source>
        <dbReference type="ARBA" id="ARBA00022723"/>
    </source>
</evidence>
<dbReference type="InterPro" id="IPR036545">
    <property type="entry name" value="Cyt_c_oxidase_su5A/6_sf"/>
</dbReference>
<dbReference type="UniPathway" id="UPA00705"/>